<sequence length="198" mass="21555">MYVNTSETRCASTDIRNIVCETATANIVADITNPLPTDGFFDPAGVSSVYSVTKSKSAENRNTCANANKSCTNLSVIATAIGALYVLNNIGHIPVTFSPLVATAFLYCSSKTSEHLSISRYLGSGQTSFTVSTLFLPKVSNPVIQWNVNREYVPLTCSGEFAIPPSLFFRQYFWIFFLLENTSTPHRTNVTAPSTTVV</sequence>
<protein>
    <submittedName>
        <fullName evidence="1">Uncharacterized protein</fullName>
    </submittedName>
</protein>
<proteinExistence type="predicted"/>
<reference evidence="2" key="1">
    <citation type="submission" date="2017-01" db="EMBL/GenBank/DDBJ databases">
        <authorList>
            <person name="Wang Y."/>
            <person name="White M."/>
            <person name="Kvist S."/>
            <person name="Moncalvo J.-M."/>
        </authorList>
    </citation>
    <scope>NUCLEOTIDE SEQUENCE [LARGE SCALE GENOMIC DNA]</scope>
    <source>
        <strain evidence="2">COL-18-3</strain>
    </source>
</reference>
<evidence type="ECO:0000313" key="2">
    <source>
        <dbReference type="Proteomes" id="UP000188320"/>
    </source>
</evidence>
<keyword evidence="2" id="KW-1185">Reference proteome</keyword>
<dbReference type="Proteomes" id="UP000188320">
    <property type="component" value="Unassembled WGS sequence"/>
</dbReference>
<organism evidence="1 2">
    <name type="scientific">Zancudomyces culisetae</name>
    <name type="common">Gut fungus</name>
    <name type="synonym">Smittium culisetae</name>
    <dbReference type="NCBI Taxonomy" id="1213189"/>
    <lineage>
        <taxon>Eukaryota</taxon>
        <taxon>Fungi</taxon>
        <taxon>Fungi incertae sedis</taxon>
        <taxon>Zoopagomycota</taxon>
        <taxon>Kickxellomycotina</taxon>
        <taxon>Harpellomycetes</taxon>
        <taxon>Harpellales</taxon>
        <taxon>Legeriomycetaceae</taxon>
        <taxon>Zancudomyces</taxon>
    </lineage>
</organism>
<gene>
    <name evidence="1" type="ORF">AX774_g104</name>
</gene>
<dbReference type="EMBL" id="LSSK01000008">
    <property type="protein sequence ID" value="OMH86346.1"/>
    <property type="molecule type" value="Genomic_DNA"/>
</dbReference>
<evidence type="ECO:0000313" key="1">
    <source>
        <dbReference type="EMBL" id="OMH86346.1"/>
    </source>
</evidence>
<dbReference type="AlphaFoldDB" id="A0A1R1PZH1"/>
<accession>A0A1R1PZH1</accession>
<name>A0A1R1PZH1_ZANCU</name>
<comment type="caution">
    <text evidence="1">The sequence shown here is derived from an EMBL/GenBank/DDBJ whole genome shotgun (WGS) entry which is preliminary data.</text>
</comment>